<accession>A0A168HE15</accession>
<evidence type="ECO:0000313" key="3">
    <source>
        <dbReference type="Proteomes" id="UP000077051"/>
    </source>
</evidence>
<dbReference type="Proteomes" id="UP000077051">
    <property type="component" value="Unassembled WGS sequence"/>
</dbReference>
<feature type="chain" id="PRO_5007897551" description="Secreted protein" evidence="1">
    <location>
        <begin position="26"/>
        <end position="134"/>
    </location>
</feature>
<keyword evidence="1" id="KW-0732">Signal</keyword>
<reference evidence="2 3" key="1">
    <citation type="submission" date="2015-06" db="EMBL/GenBank/DDBJ databases">
        <title>Expansion of signal transduction pathways in fungi by whole-genome duplication.</title>
        <authorList>
            <consortium name="DOE Joint Genome Institute"/>
            <person name="Corrochano L.M."/>
            <person name="Kuo A."/>
            <person name="Marcet-Houben M."/>
            <person name="Polaino S."/>
            <person name="Salamov A."/>
            <person name="Villalobos J.M."/>
            <person name="Alvarez M.I."/>
            <person name="Avalos J."/>
            <person name="Benito E.P."/>
            <person name="Benoit I."/>
            <person name="Burger G."/>
            <person name="Camino L.P."/>
            <person name="Canovas D."/>
            <person name="Cerda-Olmedo E."/>
            <person name="Cheng J.-F."/>
            <person name="Dominguez A."/>
            <person name="Elias M."/>
            <person name="Eslava A.P."/>
            <person name="Glaser F."/>
            <person name="Grimwood J."/>
            <person name="Gutierrez G."/>
            <person name="Heitman J."/>
            <person name="Henrissat B."/>
            <person name="Iturriaga E.A."/>
            <person name="Lang B.F."/>
            <person name="Lavin J.L."/>
            <person name="Lee S."/>
            <person name="Li W."/>
            <person name="Lindquist E."/>
            <person name="Lopez-Garcia S."/>
            <person name="Luque E.M."/>
            <person name="Marcos A.T."/>
            <person name="Martin J."/>
            <person name="Mccluskey K."/>
            <person name="Medina H.R."/>
            <person name="Miralles-Duran A."/>
            <person name="Miyazaki A."/>
            <person name="Munoz-Torres E."/>
            <person name="Oguiza J.A."/>
            <person name="Ohm R."/>
            <person name="Olmedo M."/>
            <person name="Orejas M."/>
            <person name="Ortiz-Castellanos L."/>
            <person name="Pisabarro A.G."/>
            <person name="Rodriguez-Romero J."/>
            <person name="Ruiz-Herrera J."/>
            <person name="Ruiz-Vazquez R."/>
            <person name="Sanz C."/>
            <person name="Schackwitz W."/>
            <person name="Schmutz J."/>
            <person name="Shahriari M."/>
            <person name="Shelest E."/>
            <person name="Silva-Franco F."/>
            <person name="Soanes D."/>
            <person name="Syed K."/>
            <person name="Tagua V.G."/>
            <person name="Talbot N.J."/>
            <person name="Thon M."/>
            <person name="De Vries R.P."/>
            <person name="Wiebenga A."/>
            <person name="Yadav J.S."/>
            <person name="Braun E.L."/>
            <person name="Baker S."/>
            <person name="Garre V."/>
            <person name="Horwitz B."/>
            <person name="Torres-Martinez S."/>
            <person name="Idnurm A."/>
            <person name="Herrera-Estrella A."/>
            <person name="Gabaldon T."/>
            <person name="Grigoriev I.V."/>
        </authorList>
    </citation>
    <scope>NUCLEOTIDE SEQUENCE [LARGE SCALE GENOMIC DNA]</scope>
    <source>
        <strain evidence="2 3">CBS 277.49</strain>
    </source>
</reference>
<gene>
    <name evidence="2" type="ORF">MUCCIDRAFT_114921</name>
</gene>
<dbReference type="STRING" id="747725.A0A168HE15"/>
<dbReference type="AlphaFoldDB" id="A0A168HE15"/>
<dbReference type="EMBL" id="AMYB01000009">
    <property type="protein sequence ID" value="OAC98680.1"/>
    <property type="molecule type" value="Genomic_DNA"/>
</dbReference>
<evidence type="ECO:0008006" key="4">
    <source>
        <dbReference type="Google" id="ProtNLM"/>
    </source>
</evidence>
<proteinExistence type="predicted"/>
<name>A0A168HE15_MUCCL</name>
<dbReference type="OrthoDB" id="2287349at2759"/>
<sequence>MSFVQLMSHPSIVLLRLVGFLGAHASSNSATPPDHPSQFFDLFLPGIRPFALVSIATSLELPLASVVLSVSANTELSKSYAKLPASIAYTLDHTLDHCLRPKFPREITDNRNLVRYFLRLVRQDQIQLAPFFVT</sequence>
<protein>
    <recommendedName>
        <fullName evidence="4">Secreted protein</fullName>
    </recommendedName>
</protein>
<evidence type="ECO:0000256" key="1">
    <source>
        <dbReference type="SAM" id="SignalP"/>
    </source>
</evidence>
<keyword evidence="3" id="KW-1185">Reference proteome</keyword>
<evidence type="ECO:0000313" key="2">
    <source>
        <dbReference type="EMBL" id="OAC98680.1"/>
    </source>
</evidence>
<dbReference type="VEuPathDB" id="FungiDB:MUCCIDRAFT_114921"/>
<comment type="caution">
    <text evidence="2">The sequence shown here is derived from an EMBL/GenBank/DDBJ whole genome shotgun (WGS) entry which is preliminary data.</text>
</comment>
<organism evidence="2 3">
    <name type="scientific">Mucor lusitanicus CBS 277.49</name>
    <dbReference type="NCBI Taxonomy" id="747725"/>
    <lineage>
        <taxon>Eukaryota</taxon>
        <taxon>Fungi</taxon>
        <taxon>Fungi incertae sedis</taxon>
        <taxon>Mucoromycota</taxon>
        <taxon>Mucoromycotina</taxon>
        <taxon>Mucoromycetes</taxon>
        <taxon>Mucorales</taxon>
        <taxon>Mucorineae</taxon>
        <taxon>Mucoraceae</taxon>
        <taxon>Mucor</taxon>
    </lineage>
</organism>
<feature type="signal peptide" evidence="1">
    <location>
        <begin position="1"/>
        <end position="25"/>
    </location>
</feature>